<keyword evidence="9" id="KW-1185">Reference proteome</keyword>
<name>A0A2A2HEP3_9EURY</name>
<evidence type="ECO:0000313" key="10">
    <source>
        <dbReference type="Proteomes" id="UP000246004"/>
    </source>
</evidence>
<evidence type="ECO:0000259" key="6">
    <source>
        <dbReference type="Pfam" id="PF00266"/>
    </source>
</evidence>
<sequence length="384" mass="41473">MDDTTLLMIPGPTTVPKRVLDAMSQPIINHRGAEYGEFLGETTAMMSEVFQTDNDSYLLTGSGTSAMETAVANIVEKGDKVINIVSGKFGERLQQLTEVFGGESIEITVPWGQAVDPAEVKRVVEENDDAKAVTLVHNESSTAVVNPIKEVGDIMKDYDTLFVVDTVSSLAGDTVKVDDFGLDICLTGSQKCIAAPPGMAAITIGDDAWNVIDNVDSPTYYLNLKKMKKSGDKVPPQTPYTPNVSMTYAMNEALSMVLEEGLDARIKRHHTGAEATRQAAKALGLELFAREGDYSNTLTAIKMPEGVTDDQLRGTMRNKYNIELAGGQDHLKGNIFRIGHMGITGLPELAATFTCLEMTLKEFGFDFDAGAGVAALEDVYLKNA</sequence>
<evidence type="ECO:0000256" key="2">
    <source>
        <dbReference type="ARBA" id="ARBA00009236"/>
    </source>
</evidence>
<dbReference type="Proteomes" id="UP000217528">
    <property type="component" value="Unassembled WGS sequence"/>
</dbReference>
<evidence type="ECO:0000256" key="4">
    <source>
        <dbReference type="ARBA" id="ARBA00022679"/>
    </source>
</evidence>
<dbReference type="PANTHER" id="PTHR21152:SF24">
    <property type="entry name" value="ALANINE--GLYOXYLATE AMINOTRANSFERASE 1"/>
    <property type="match status" value="1"/>
</dbReference>
<protein>
    <submittedName>
        <fullName evidence="7 8">Aminotransferase</fullName>
        <ecNumber evidence="8">2.6.1.51</ecNumber>
    </submittedName>
</protein>
<reference evidence="7 9" key="2">
    <citation type="journal article" date="2017" name="BMC Genomics">
        <title>Genomic analysis of methanogenic archaea reveals a shift towards energy conservation.</title>
        <authorList>
            <person name="Gilmore S.P."/>
            <person name="Henske J.K."/>
            <person name="Sexton J.A."/>
            <person name="Solomon K.V."/>
            <person name="Seppala S."/>
            <person name="Yoo J.I."/>
            <person name="Huyett L.M."/>
            <person name="Pressman A."/>
            <person name="Cogan J.Z."/>
            <person name="Kivenson V."/>
            <person name="Peng X."/>
            <person name="Tan Y."/>
            <person name="Valentine D.L."/>
            <person name="O'Malley M.A."/>
        </authorList>
    </citation>
    <scope>NUCLEOTIDE SEQUENCE [LARGE SCALE GENOMIC DNA]</scope>
    <source>
        <strain evidence="7 9">1R-7</strain>
    </source>
</reference>
<dbReference type="FunFam" id="3.90.1150.10:FF:000031">
    <property type="entry name" value="Serine--glyoxylate aminotransferase"/>
    <property type="match status" value="1"/>
</dbReference>
<dbReference type="InterPro" id="IPR000192">
    <property type="entry name" value="Aminotrans_V_dom"/>
</dbReference>
<keyword evidence="4 7" id="KW-0808">Transferase</keyword>
<dbReference type="Pfam" id="PF00266">
    <property type="entry name" value="Aminotran_5"/>
    <property type="match status" value="1"/>
</dbReference>
<dbReference type="PANTHER" id="PTHR21152">
    <property type="entry name" value="AMINOTRANSFERASE CLASS V"/>
    <property type="match status" value="1"/>
</dbReference>
<dbReference type="InterPro" id="IPR015424">
    <property type="entry name" value="PyrdxlP-dep_Trfase"/>
</dbReference>
<evidence type="ECO:0000313" key="7">
    <source>
        <dbReference type="EMBL" id="PAV07734.1"/>
    </source>
</evidence>
<dbReference type="FunFam" id="3.40.640.10:FF:000027">
    <property type="entry name" value="Serine--pyruvate aminotransferase, mitochondrial"/>
    <property type="match status" value="1"/>
</dbReference>
<dbReference type="EC" id="2.6.1.51" evidence="8"/>
<evidence type="ECO:0000256" key="1">
    <source>
        <dbReference type="ARBA" id="ARBA00001933"/>
    </source>
</evidence>
<evidence type="ECO:0000256" key="5">
    <source>
        <dbReference type="ARBA" id="ARBA00022898"/>
    </source>
</evidence>
<dbReference type="InterPro" id="IPR015422">
    <property type="entry name" value="PyrdxlP-dep_Trfase_small"/>
</dbReference>
<feature type="domain" description="Aminotransferase class V" evidence="6">
    <location>
        <begin position="8"/>
        <end position="328"/>
    </location>
</feature>
<dbReference type="GO" id="GO:0019265">
    <property type="term" value="P:glycine biosynthetic process, by transamination of glyoxylate"/>
    <property type="evidence" value="ECO:0007669"/>
    <property type="project" value="TreeGrafter"/>
</dbReference>
<dbReference type="GO" id="GO:0004760">
    <property type="term" value="F:L-serine-pyruvate transaminase activity"/>
    <property type="evidence" value="ECO:0007669"/>
    <property type="project" value="UniProtKB-EC"/>
</dbReference>
<dbReference type="Proteomes" id="UP000246004">
    <property type="component" value="Unassembled WGS sequence"/>
</dbReference>
<dbReference type="InterPro" id="IPR024169">
    <property type="entry name" value="SP_NH2Trfase/AEP_transaminase"/>
</dbReference>
<dbReference type="GO" id="GO:0008453">
    <property type="term" value="F:alanine-glyoxylate transaminase activity"/>
    <property type="evidence" value="ECO:0007669"/>
    <property type="project" value="TreeGrafter"/>
</dbReference>
<dbReference type="Gene3D" id="3.40.640.10">
    <property type="entry name" value="Type I PLP-dependent aspartate aminotransferase-like (Major domain)"/>
    <property type="match status" value="1"/>
</dbReference>
<evidence type="ECO:0000313" key="8">
    <source>
        <dbReference type="EMBL" id="PWL08450.1"/>
    </source>
</evidence>
<dbReference type="InterPro" id="IPR015421">
    <property type="entry name" value="PyrdxlP-dep_Trfase_major"/>
</dbReference>
<organism evidence="7 9">
    <name type="scientific">Methanosphaera cuniculi</name>
    <dbReference type="NCBI Taxonomy" id="1077256"/>
    <lineage>
        <taxon>Archaea</taxon>
        <taxon>Methanobacteriati</taxon>
        <taxon>Methanobacteriota</taxon>
        <taxon>Methanomada group</taxon>
        <taxon>Methanobacteria</taxon>
        <taxon>Methanobacteriales</taxon>
        <taxon>Methanobacteriaceae</taxon>
        <taxon>Methanosphaera</taxon>
    </lineage>
</organism>
<dbReference type="RefSeq" id="WP_095608362.1">
    <property type="nucleotide sequence ID" value="NZ_CAUHCB010000001.1"/>
</dbReference>
<comment type="caution">
    <text evidence="7">The sequence shown here is derived from an EMBL/GenBank/DDBJ whole genome shotgun (WGS) entry which is preliminary data.</text>
</comment>
<dbReference type="OrthoDB" id="35685at2157"/>
<accession>A0A2A2HEP3</accession>
<keyword evidence="8" id="KW-0670">Pyruvate</keyword>
<dbReference type="AlphaFoldDB" id="A0A2A2HEP3"/>
<proteinExistence type="inferred from homology"/>
<comment type="similarity">
    <text evidence="2">Belongs to the class-V pyridoxal-phosphate-dependent aminotransferase family.</text>
</comment>
<dbReference type="SUPFAM" id="SSF53383">
    <property type="entry name" value="PLP-dependent transferases"/>
    <property type="match status" value="1"/>
</dbReference>
<keyword evidence="3 7" id="KW-0032">Aminotransferase</keyword>
<reference evidence="8 10" key="1">
    <citation type="submission" date="2016-04" db="EMBL/GenBank/DDBJ databases">
        <title>Genome sequence of Methanosphaera cuniculi DSM 4103.</title>
        <authorList>
            <person name="Poehlein A."/>
            <person name="Seedorf H."/>
            <person name="Daniel R."/>
        </authorList>
    </citation>
    <scope>NUCLEOTIDE SEQUENCE [LARGE SCALE GENOMIC DNA]</scope>
    <source>
        <strain evidence="8 10">DSM 4103</strain>
    </source>
</reference>
<evidence type="ECO:0000256" key="3">
    <source>
        <dbReference type="ARBA" id="ARBA00022576"/>
    </source>
</evidence>
<keyword evidence="5" id="KW-0663">Pyridoxal phosphate</keyword>
<dbReference type="Gene3D" id="3.90.1150.10">
    <property type="entry name" value="Aspartate Aminotransferase, domain 1"/>
    <property type="match status" value="1"/>
</dbReference>
<comment type="cofactor">
    <cofactor evidence="1">
        <name>pyridoxal 5'-phosphate</name>
        <dbReference type="ChEBI" id="CHEBI:597326"/>
    </cofactor>
</comment>
<dbReference type="EMBL" id="LMVN01000009">
    <property type="protein sequence ID" value="PAV07734.1"/>
    <property type="molecule type" value="Genomic_DNA"/>
</dbReference>
<dbReference type="PIRSF" id="PIRSF000524">
    <property type="entry name" value="SPT"/>
    <property type="match status" value="1"/>
</dbReference>
<dbReference type="EMBL" id="LWMS01000017">
    <property type="protein sequence ID" value="PWL08450.1"/>
    <property type="molecule type" value="Genomic_DNA"/>
</dbReference>
<evidence type="ECO:0000313" key="9">
    <source>
        <dbReference type="Proteomes" id="UP000217528"/>
    </source>
</evidence>
<gene>
    <name evidence="7" type="ORF">ASJ82_00965</name>
    <name evidence="8" type="ORF">MSCUN_06440</name>
</gene>